<evidence type="ECO:0000256" key="1">
    <source>
        <dbReference type="PIRNR" id="PIRNR002070"/>
    </source>
</evidence>
<dbReference type="EMBL" id="JAHSPG010000014">
    <property type="protein sequence ID" value="MBV4359095.1"/>
    <property type="molecule type" value="Genomic_DNA"/>
</dbReference>
<organism evidence="4 5">
    <name type="scientific">Pinibacter aurantiacus</name>
    <dbReference type="NCBI Taxonomy" id="2851599"/>
    <lineage>
        <taxon>Bacteria</taxon>
        <taxon>Pseudomonadati</taxon>
        <taxon>Bacteroidota</taxon>
        <taxon>Chitinophagia</taxon>
        <taxon>Chitinophagales</taxon>
        <taxon>Chitinophagaceae</taxon>
        <taxon>Pinibacter</taxon>
    </lineage>
</organism>
<dbReference type="AlphaFoldDB" id="A0A9E2SF92"/>
<protein>
    <recommendedName>
        <fullName evidence="1">Single-stranded DNA-binding protein</fullName>
    </recommendedName>
</protein>
<feature type="region of interest" description="Disordered" evidence="3">
    <location>
        <begin position="106"/>
        <end position="126"/>
    </location>
</feature>
<dbReference type="InterPro" id="IPR000424">
    <property type="entry name" value="Primosome_PriB/ssb"/>
</dbReference>
<sequence>MEITGRLTQDATKATLKDGREVVNFSIAINDRYKSKGKEPVTIVTYVACSYWNNAGVTTYLKKGSVVELFGKVGVNVWNNDKGEAKGSLTMHVQQIKIFTASRKAEVEPVAENADSSNDATDNLPF</sequence>
<comment type="caution">
    <text evidence="4">The sequence shown here is derived from an EMBL/GenBank/DDBJ whole genome shotgun (WGS) entry which is preliminary data.</text>
</comment>
<keyword evidence="1 2" id="KW-0238">DNA-binding</keyword>
<dbReference type="GO" id="GO:0003697">
    <property type="term" value="F:single-stranded DNA binding"/>
    <property type="evidence" value="ECO:0007669"/>
    <property type="project" value="InterPro"/>
</dbReference>
<dbReference type="PROSITE" id="PS50935">
    <property type="entry name" value="SSB"/>
    <property type="match status" value="1"/>
</dbReference>
<evidence type="ECO:0000313" key="4">
    <source>
        <dbReference type="EMBL" id="MBV4359095.1"/>
    </source>
</evidence>
<evidence type="ECO:0000313" key="5">
    <source>
        <dbReference type="Proteomes" id="UP000812270"/>
    </source>
</evidence>
<dbReference type="CDD" id="cd04496">
    <property type="entry name" value="SSB_OBF"/>
    <property type="match status" value="1"/>
</dbReference>
<dbReference type="RefSeq" id="WP_217792953.1">
    <property type="nucleotide sequence ID" value="NZ_JAHSPG010000014.1"/>
</dbReference>
<proteinExistence type="predicted"/>
<feature type="compositionally biased region" description="Polar residues" evidence="3">
    <location>
        <begin position="114"/>
        <end position="126"/>
    </location>
</feature>
<dbReference type="Proteomes" id="UP000812270">
    <property type="component" value="Unassembled WGS sequence"/>
</dbReference>
<evidence type="ECO:0000256" key="2">
    <source>
        <dbReference type="PROSITE-ProRule" id="PRU00252"/>
    </source>
</evidence>
<name>A0A9E2SF92_9BACT</name>
<dbReference type="PIRSF" id="PIRSF002070">
    <property type="entry name" value="SSB"/>
    <property type="match status" value="1"/>
</dbReference>
<dbReference type="InterPro" id="IPR011344">
    <property type="entry name" value="ssDNA-bd"/>
</dbReference>
<accession>A0A9E2SF92</accession>
<evidence type="ECO:0000256" key="3">
    <source>
        <dbReference type="SAM" id="MobiDB-lite"/>
    </source>
</evidence>
<keyword evidence="5" id="KW-1185">Reference proteome</keyword>
<dbReference type="Pfam" id="PF00436">
    <property type="entry name" value="SSB"/>
    <property type="match status" value="1"/>
</dbReference>
<reference evidence="4" key="1">
    <citation type="submission" date="2021-06" db="EMBL/GenBank/DDBJ databases">
        <authorList>
            <person name="Huq M.A."/>
        </authorList>
    </citation>
    <scope>NUCLEOTIDE SEQUENCE</scope>
    <source>
        <strain evidence="4">MAH-26</strain>
    </source>
</reference>
<gene>
    <name evidence="4" type="ORF">KTO63_18145</name>
</gene>